<dbReference type="PANTHER" id="PTHR42847">
    <property type="entry name" value="ALKANESULFONATE MONOOXYGENASE"/>
    <property type="match status" value="1"/>
</dbReference>
<comment type="caution">
    <text evidence="6">The sequence shown here is derived from an EMBL/GenBank/DDBJ whole genome shotgun (WGS) entry which is preliminary data.</text>
</comment>
<dbReference type="PANTHER" id="PTHR42847:SF4">
    <property type="entry name" value="ALKANESULFONATE MONOOXYGENASE-RELATED"/>
    <property type="match status" value="1"/>
</dbReference>
<gene>
    <name evidence="6" type="ORF">QWZ14_11740</name>
</gene>
<dbReference type="SUPFAM" id="SSF51679">
    <property type="entry name" value="Bacterial luciferase-like"/>
    <property type="match status" value="1"/>
</dbReference>
<dbReference type="InterPro" id="IPR036661">
    <property type="entry name" value="Luciferase-like_sf"/>
</dbReference>
<dbReference type="RefSeq" id="WP_290316848.1">
    <property type="nucleotide sequence ID" value="NZ_JAUFPN010000127.1"/>
</dbReference>
<evidence type="ECO:0000256" key="3">
    <source>
        <dbReference type="ARBA" id="ARBA00023002"/>
    </source>
</evidence>
<keyword evidence="1" id="KW-0285">Flavoprotein</keyword>
<dbReference type="Pfam" id="PF00296">
    <property type="entry name" value="Bac_luciferase"/>
    <property type="match status" value="1"/>
</dbReference>
<evidence type="ECO:0000259" key="5">
    <source>
        <dbReference type="Pfam" id="PF00296"/>
    </source>
</evidence>
<name>A0ABT8A5J2_9PROT</name>
<accession>A0ABT8A5J2</accession>
<dbReference type="Gene3D" id="3.20.20.30">
    <property type="entry name" value="Luciferase-like domain"/>
    <property type="match status" value="1"/>
</dbReference>
<sequence>MQIGFSAPAGGPLATPTAMTRLAVEGEAMGFDYATFSDHIVIPTDIHAKYPYTDTGEFPAGSRGERHEQLTQVAFIAAKTRKLRLVTSVMVVPHRPAMLTAKILSTIDVLSEGRLTLGIGAGWLQEEFEALQTEDFAARGKVTDEYIAACRALWTQEVPSFAGEYVQFGNVTFAPKPVQSPLPVWVGGESGPALRRTARLGDGWYPIGTNPSFPLDSLERYQAGVAKLHGLLKSAGRDPAGVALAYRVQKYGAEVPAQAGDGNRRMFGGSPDDIAGDLRAMKSLGVAAIDFSFAGTTVEDVLAAMQSFRDSILAKV</sequence>
<dbReference type="EC" id="1.-.-.-" evidence="6"/>
<dbReference type="InterPro" id="IPR019921">
    <property type="entry name" value="Lucif-like_OxRdtase_Rv2161c"/>
</dbReference>
<dbReference type="Proteomes" id="UP001529369">
    <property type="component" value="Unassembled WGS sequence"/>
</dbReference>
<evidence type="ECO:0000256" key="1">
    <source>
        <dbReference type="ARBA" id="ARBA00022630"/>
    </source>
</evidence>
<keyword evidence="7" id="KW-1185">Reference proteome</keyword>
<organism evidence="6 7">
    <name type="scientific">Paeniroseomonas aquatica</name>
    <dbReference type="NCBI Taxonomy" id="373043"/>
    <lineage>
        <taxon>Bacteria</taxon>
        <taxon>Pseudomonadati</taxon>
        <taxon>Pseudomonadota</taxon>
        <taxon>Alphaproteobacteria</taxon>
        <taxon>Acetobacterales</taxon>
        <taxon>Acetobacteraceae</taxon>
        <taxon>Paeniroseomonas</taxon>
    </lineage>
</organism>
<dbReference type="NCBIfam" id="TIGR03619">
    <property type="entry name" value="F420_Rv2161c"/>
    <property type="match status" value="1"/>
</dbReference>
<feature type="domain" description="Luciferase-like" evidence="5">
    <location>
        <begin position="14"/>
        <end position="271"/>
    </location>
</feature>
<dbReference type="GO" id="GO:0016491">
    <property type="term" value="F:oxidoreductase activity"/>
    <property type="evidence" value="ECO:0007669"/>
    <property type="project" value="UniProtKB-KW"/>
</dbReference>
<keyword evidence="3 6" id="KW-0560">Oxidoreductase</keyword>
<keyword evidence="2" id="KW-0288">FMN</keyword>
<evidence type="ECO:0000256" key="4">
    <source>
        <dbReference type="ARBA" id="ARBA00023033"/>
    </source>
</evidence>
<proteinExistence type="predicted"/>
<reference evidence="7" key="1">
    <citation type="journal article" date="2019" name="Int. J. Syst. Evol. Microbiol.">
        <title>The Global Catalogue of Microorganisms (GCM) 10K type strain sequencing project: providing services to taxonomists for standard genome sequencing and annotation.</title>
        <authorList>
            <consortium name="The Broad Institute Genomics Platform"/>
            <consortium name="The Broad Institute Genome Sequencing Center for Infectious Disease"/>
            <person name="Wu L."/>
            <person name="Ma J."/>
        </authorList>
    </citation>
    <scope>NUCLEOTIDE SEQUENCE [LARGE SCALE GENOMIC DNA]</scope>
    <source>
        <strain evidence="7">CECT 7131</strain>
    </source>
</reference>
<evidence type="ECO:0000313" key="6">
    <source>
        <dbReference type="EMBL" id="MDN3565032.1"/>
    </source>
</evidence>
<dbReference type="InterPro" id="IPR050172">
    <property type="entry name" value="SsuD_RutA_monooxygenase"/>
</dbReference>
<evidence type="ECO:0000256" key="2">
    <source>
        <dbReference type="ARBA" id="ARBA00022643"/>
    </source>
</evidence>
<keyword evidence="4" id="KW-0503">Monooxygenase</keyword>
<protein>
    <submittedName>
        <fullName evidence="6">TIGR03619 family F420-dependent LLM class oxidoreductase</fullName>
        <ecNumber evidence="6">1.-.-.-</ecNumber>
    </submittedName>
</protein>
<evidence type="ECO:0000313" key="7">
    <source>
        <dbReference type="Proteomes" id="UP001529369"/>
    </source>
</evidence>
<dbReference type="InterPro" id="IPR011251">
    <property type="entry name" value="Luciferase-like_dom"/>
</dbReference>
<dbReference type="EMBL" id="JAUFPN010000127">
    <property type="protein sequence ID" value="MDN3565032.1"/>
    <property type="molecule type" value="Genomic_DNA"/>
</dbReference>